<reference evidence="2" key="1">
    <citation type="journal article" date="2019" name="Int. J. Syst. Evol. Microbiol.">
        <title>The Global Catalogue of Microorganisms (GCM) 10K type strain sequencing project: providing services to taxonomists for standard genome sequencing and annotation.</title>
        <authorList>
            <consortium name="The Broad Institute Genomics Platform"/>
            <consortium name="The Broad Institute Genome Sequencing Center for Infectious Disease"/>
            <person name="Wu L."/>
            <person name="Ma J."/>
        </authorList>
    </citation>
    <scope>NUCLEOTIDE SEQUENCE [LARGE SCALE GENOMIC DNA]</scope>
    <source>
        <strain evidence="2">CCUG 66188</strain>
    </source>
</reference>
<dbReference type="EMBL" id="JBHSWG010000004">
    <property type="protein sequence ID" value="MFC6762572.1"/>
    <property type="molecule type" value="Genomic_DNA"/>
</dbReference>
<name>A0ABW2BAH5_9RHOB</name>
<proteinExistence type="predicted"/>
<dbReference type="Proteomes" id="UP001596353">
    <property type="component" value="Unassembled WGS sequence"/>
</dbReference>
<sequence length="268" mass="26858">MTTDVRLFDSITDAGPDVAGAVAVSGSHGGLFAAAVASLSGLRAVILNDAGRGMNEAGIAGVRALADVGMAACTVDCMSAEIGSARDAASHGVISFANAIAAGLGIAPGMTAGDALDLLAAAPLPDRLMAKVPETRQDRTLGGQQVLCVDSASLITPQDAGRIIITGSHGGLIGGDPARACKADARYVAFSDAGRGKNDVGIGRLPALDARKIAAATLDCMSCEIGNAVSMLESGIISAVNQTATHCGIRPGMRHKDALQALLRSERG</sequence>
<evidence type="ECO:0000313" key="2">
    <source>
        <dbReference type="Proteomes" id="UP001596353"/>
    </source>
</evidence>
<keyword evidence="2" id="KW-1185">Reference proteome</keyword>
<protein>
    <submittedName>
        <fullName evidence="1">Uncharacterized protein</fullName>
    </submittedName>
</protein>
<accession>A0ABW2BAH5</accession>
<organism evidence="1 2">
    <name type="scientific">Sulfitobacter porphyrae</name>
    <dbReference type="NCBI Taxonomy" id="1246864"/>
    <lineage>
        <taxon>Bacteria</taxon>
        <taxon>Pseudomonadati</taxon>
        <taxon>Pseudomonadota</taxon>
        <taxon>Alphaproteobacteria</taxon>
        <taxon>Rhodobacterales</taxon>
        <taxon>Roseobacteraceae</taxon>
        <taxon>Sulfitobacter</taxon>
    </lineage>
</organism>
<evidence type="ECO:0000313" key="1">
    <source>
        <dbReference type="EMBL" id="MFC6762572.1"/>
    </source>
</evidence>
<comment type="caution">
    <text evidence="1">The sequence shown here is derived from an EMBL/GenBank/DDBJ whole genome shotgun (WGS) entry which is preliminary data.</text>
</comment>
<gene>
    <name evidence="1" type="ORF">ACFQFQ_28300</name>
</gene>